<dbReference type="AlphaFoldDB" id="A0A382KX86"/>
<reference evidence="2" key="1">
    <citation type="submission" date="2018-05" db="EMBL/GenBank/DDBJ databases">
        <authorList>
            <person name="Lanie J.A."/>
            <person name="Ng W.-L."/>
            <person name="Kazmierczak K.M."/>
            <person name="Andrzejewski T.M."/>
            <person name="Davidsen T.M."/>
            <person name="Wayne K.J."/>
            <person name="Tettelin H."/>
            <person name="Glass J.I."/>
            <person name="Rusch D."/>
            <person name="Podicherti R."/>
            <person name="Tsui H.-C.T."/>
            <person name="Winkler M.E."/>
        </authorList>
    </citation>
    <scope>NUCLEOTIDE SEQUENCE</scope>
</reference>
<proteinExistence type="predicted"/>
<organism evidence="2">
    <name type="scientific">marine metagenome</name>
    <dbReference type="NCBI Taxonomy" id="408172"/>
    <lineage>
        <taxon>unclassified sequences</taxon>
        <taxon>metagenomes</taxon>
        <taxon>ecological metagenomes</taxon>
    </lineage>
</organism>
<protein>
    <recommendedName>
        <fullName evidence="3">PKD domain-containing protein</fullName>
    </recommendedName>
</protein>
<dbReference type="PROSITE" id="PS51257">
    <property type="entry name" value="PROKAR_LIPOPROTEIN"/>
    <property type="match status" value="1"/>
</dbReference>
<gene>
    <name evidence="2" type="ORF">METZ01_LOCUS281934</name>
</gene>
<sequence length="301" mass="32135">MHPFRCSVIALAAVVACVSIVSVAEAQAPRSPLSLEPIGATGEAIWPAFEAWSRNEDGTVTLLLGYFNRNDEMVDVPIGEDNYMGPGGQDMGQPTHFFPGRHYGVFSVTVPEEQATQRLTWSVRVNNQPSEIAFTTPPEYFADPFLERATGNTPPVLRVGASGTELQGPSRGVSAAYTTTVGESLTLLLSASDQALATEAESPEPSADRRGRRRSPLSVTWKKFRGSGEVVFEAEGIDAGPELTHSFEELTGGETMTTVTFSEPGQYRLMATGTDTSTGAGAGSSRQCCWTTVHVDVTVGP</sequence>
<accession>A0A382KX86</accession>
<evidence type="ECO:0008006" key="3">
    <source>
        <dbReference type="Google" id="ProtNLM"/>
    </source>
</evidence>
<dbReference type="EMBL" id="UINC01083408">
    <property type="protein sequence ID" value="SVC29080.1"/>
    <property type="molecule type" value="Genomic_DNA"/>
</dbReference>
<feature type="region of interest" description="Disordered" evidence="1">
    <location>
        <begin position="196"/>
        <end position="216"/>
    </location>
</feature>
<evidence type="ECO:0000256" key="1">
    <source>
        <dbReference type="SAM" id="MobiDB-lite"/>
    </source>
</evidence>
<name>A0A382KX86_9ZZZZ</name>
<evidence type="ECO:0000313" key="2">
    <source>
        <dbReference type="EMBL" id="SVC29080.1"/>
    </source>
</evidence>